<feature type="chain" id="PRO_5014153995" evidence="1">
    <location>
        <begin position="18"/>
        <end position="142"/>
    </location>
</feature>
<organism evidence="2">
    <name type="scientific">Melanaphis sacchari</name>
    <dbReference type="NCBI Taxonomy" id="742174"/>
    <lineage>
        <taxon>Eukaryota</taxon>
        <taxon>Metazoa</taxon>
        <taxon>Ecdysozoa</taxon>
        <taxon>Arthropoda</taxon>
        <taxon>Hexapoda</taxon>
        <taxon>Insecta</taxon>
        <taxon>Pterygota</taxon>
        <taxon>Neoptera</taxon>
        <taxon>Paraneoptera</taxon>
        <taxon>Hemiptera</taxon>
        <taxon>Sternorrhyncha</taxon>
        <taxon>Aphidomorpha</taxon>
        <taxon>Aphidoidea</taxon>
        <taxon>Aphididae</taxon>
        <taxon>Aphidini</taxon>
        <taxon>Melanaphis</taxon>
    </lineage>
</organism>
<keyword evidence="1" id="KW-0732">Signal</keyword>
<protein>
    <submittedName>
        <fullName evidence="2">Phosphatidylethanolamine-binding F40A3.3</fullName>
    </submittedName>
</protein>
<reference evidence="2" key="1">
    <citation type="submission" date="2017-10" db="EMBL/GenBank/DDBJ databases">
        <title>Transcriptome Assembly of Sugarcane Aphid Adults.</title>
        <authorList>
            <person name="Scully E.D."/>
            <person name="Palmer N.A."/>
            <person name="Geib S.M."/>
            <person name="Sarath G."/>
            <person name="Sattler S.E."/>
        </authorList>
    </citation>
    <scope>NUCLEOTIDE SEQUENCE</scope>
    <source>
        <tissue evidence="2">Whole body</tissue>
    </source>
</reference>
<dbReference type="InterPro" id="IPR036610">
    <property type="entry name" value="PEBP-like_sf"/>
</dbReference>
<dbReference type="PANTHER" id="PTHR11362:SF82">
    <property type="entry name" value="PHOSPHATIDYLETHANOLAMINE-BINDING PROTEIN 4"/>
    <property type="match status" value="1"/>
</dbReference>
<dbReference type="InterPro" id="IPR008914">
    <property type="entry name" value="PEBP"/>
</dbReference>
<dbReference type="CDD" id="cd00866">
    <property type="entry name" value="PEBP_euk"/>
    <property type="match status" value="1"/>
</dbReference>
<dbReference type="SUPFAM" id="SSF49777">
    <property type="entry name" value="PEBP-like"/>
    <property type="match status" value="1"/>
</dbReference>
<evidence type="ECO:0000256" key="1">
    <source>
        <dbReference type="SAM" id="SignalP"/>
    </source>
</evidence>
<accession>A0A2H8TMS0</accession>
<dbReference type="PANTHER" id="PTHR11362">
    <property type="entry name" value="PHOSPHATIDYLETHANOLAMINE-BINDING PROTEIN"/>
    <property type="match status" value="1"/>
</dbReference>
<dbReference type="AlphaFoldDB" id="A0A2H8TMS0"/>
<sequence>MWRFSLYLICITIGVSANNFNVDQAMENQKVVPDVIPIAPKEFLQVNYTNGAKALLGNELKPIKVKDQPSVSWNADPNSFYTLCLVDPDAPSRAEPTNKEWNHWLVGNIPGENVGLGETLTGYVGSGPPPKTGTIMIKVSIG</sequence>
<dbReference type="EMBL" id="GFXV01003651">
    <property type="protein sequence ID" value="MBW15456.1"/>
    <property type="molecule type" value="Transcribed_RNA"/>
</dbReference>
<gene>
    <name evidence="2" type="primary">F40A3.3_8</name>
</gene>
<dbReference type="InterPro" id="IPR035810">
    <property type="entry name" value="PEBP_euk"/>
</dbReference>
<name>A0A2H8TMS0_9HEMI</name>
<evidence type="ECO:0000313" key="2">
    <source>
        <dbReference type="EMBL" id="MBW15456.1"/>
    </source>
</evidence>
<proteinExistence type="predicted"/>
<dbReference type="Pfam" id="PF01161">
    <property type="entry name" value="PBP"/>
    <property type="match status" value="1"/>
</dbReference>
<dbReference type="OrthoDB" id="2506647at2759"/>
<dbReference type="Gene3D" id="3.90.280.10">
    <property type="entry name" value="PEBP-like"/>
    <property type="match status" value="1"/>
</dbReference>
<feature type="signal peptide" evidence="1">
    <location>
        <begin position="1"/>
        <end position="17"/>
    </location>
</feature>